<keyword evidence="3" id="KW-0813">Transport</keyword>
<evidence type="ECO:0000256" key="4">
    <source>
        <dbReference type="ARBA" id="ARBA00022475"/>
    </source>
</evidence>
<dbReference type="SUPFAM" id="SSF144083">
    <property type="entry name" value="Magnesium transport protein CorA, transmembrane region"/>
    <property type="match status" value="1"/>
</dbReference>
<dbReference type="Proteomes" id="UP000182584">
    <property type="component" value="Unassembled WGS sequence"/>
</dbReference>
<dbReference type="GO" id="GO:0050897">
    <property type="term" value="F:cobalt ion binding"/>
    <property type="evidence" value="ECO:0007669"/>
    <property type="project" value="TreeGrafter"/>
</dbReference>
<dbReference type="InterPro" id="IPR002523">
    <property type="entry name" value="MgTranspt_CorA/ZnTranspt_ZntB"/>
</dbReference>
<feature type="transmembrane region" description="Helical" evidence="12">
    <location>
        <begin position="246"/>
        <end position="268"/>
    </location>
</feature>
<evidence type="ECO:0000256" key="1">
    <source>
        <dbReference type="ARBA" id="ARBA00004651"/>
    </source>
</evidence>
<gene>
    <name evidence="13" type="ORF">SAMN04487884_11550</name>
</gene>
<dbReference type="OrthoDB" id="9803416at2"/>
<feature type="transmembrane region" description="Helical" evidence="12">
    <location>
        <begin position="280"/>
        <end position="300"/>
    </location>
</feature>
<proteinExistence type="inferred from homology"/>
<evidence type="ECO:0000256" key="8">
    <source>
        <dbReference type="ARBA" id="ARBA00023065"/>
    </source>
</evidence>
<dbReference type="eggNOG" id="COG0598">
    <property type="taxonomic scope" value="Bacteria"/>
</dbReference>
<evidence type="ECO:0000256" key="10">
    <source>
        <dbReference type="ARBA" id="ARBA00034269"/>
    </source>
</evidence>
<dbReference type="PANTHER" id="PTHR46494:SF1">
    <property type="entry name" value="CORA FAMILY METAL ION TRANSPORTER (EUROFUNG)"/>
    <property type="match status" value="1"/>
</dbReference>
<keyword evidence="4" id="KW-1003">Cell membrane</keyword>
<dbReference type="InterPro" id="IPR045863">
    <property type="entry name" value="CorA_TM1_TM2"/>
</dbReference>
<dbReference type="Pfam" id="PF01544">
    <property type="entry name" value="CorA"/>
    <property type="match status" value="1"/>
</dbReference>
<dbReference type="AlphaFoldDB" id="A0A1H9TMW4"/>
<evidence type="ECO:0000256" key="6">
    <source>
        <dbReference type="ARBA" id="ARBA00022842"/>
    </source>
</evidence>
<evidence type="ECO:0000256" key="12">
    <source>
        <dbReference type="SAM" id="Phobius"/>
    </source>
</evidence>
<protein>
    <submittedName>
        <fullName evidence="13">Magnesium transporter</fullName>
    </submittedName>
</protein>
<dbReference type="GO" id="GO:0015095">
    <property type="term" value="F:magnesium ion transmembrane transporter activity"/>
    <property type="evidence" value="ECO:0007669"/>
    <property type="project" value="TreeGrafter"/>
</dbReference>
<evidence type="ECO:0000256" key="2">
    <source>
        <dbReference type="ARBA" id="ARBA00009765"/>
    </source>
</evidence>
<keyword evidence="9 12" id="KW-0472">Membrane</keyword>
<evidence type="ECO:0000256" key="7">
    <source>
        <dbReference type="ARBA" id="ARBA00022989"/>
    </source>
</evidence>
<sequence length="306" mass="36053">MRCYKISEKLEPIELKTYKNLDFQYVIVMTSDEWKDRSTDFDMGIEWDIYSRSGSGTRAEVNYDSITGKFSVLDRQNMPEKAGEFSFSLDEKGIIFVDDQGLAGEIIDRISSSKKLFNPCLERFLYDFLEQIIYNDADLLASYDRTLDDIEKKIFAGHTDNVLMNIAEMRNQLRDLKIHYLELMDVCQELEENENEFFMASNERYFHLVNQRIQRLYERVTSLVEFTIQLREFCQSKTDEKQNSNLAYLTVISSIFMPLTLIVGWYGMNFKYMPELDEKWAYPVTGIICILIVVVCITFFKKKKLL</sequence>
<dbReference type="InterPro" id="IPR045861">
    <property type="entry name" value="CorA_cytoplasmic_dom"/>
</dbReference>
<comment type="subcellular location">
    <subcellularLocation>
        <location evidence="1">Cell membrane</location>
        <topology evidence="1">Multi-pass membrane protein</topology>
    </subcellularLocation>
</comment>
<dbReference type="CDD" id="cd12826">
    <property type="entry name" value="EcCorA_ZntB-like_u1"/>
    <property type="match status" value="1"/>
</dbReference>
<evidence type="ECO:0000313" key="14">
    <source>
        <dbReference type="Proteomes" id="UP000182584"/>
    </source>
</evidence>
<evidence type="ECO:0000256" key="5">
    <source>
        <dbReference type="ARBA" id="ARBA00022692"/>
    </source>
</evidence>
<dbReference type="EMBL" id="FOGJ01000015">
    <property type="protein sequence ID" value="SER97953.1"/>
    <property type="molecule type" value="Genomic_DNA"/>
</dbReference>
<evidence type="ECO:0000313" key="13">
    <source>
        <dbReference type="EMBL" id="SER97953.1"/>
    </source>
</evidence>
<evidence type="ECO:0000256" key="9">
    <source>
        <dbReference type="ARBA" id="ARBA00023136"/>
    </source>
</evidence>
<keyword evidence="7 12" id="KW-1133">Transmembrane helix</keyword>
<dbReference type="GO" id="GO:0005886">
    <property type="term" value="C:plasma membrane"/>
    <property type="evidence" value="ECO:0007669"/>
    <property type="project" value="UniProtKB-SubCell"/>
</dbReference>
<dbReference type="RefSeq" id="WP_074756633.1">
    <property type="nucleotide sequence ID" value="NZ_FOGJ01000015.1"/>
</dbReference>
<comment type="function">
    <text evidence="11">Mediates influx of magnesium ions. Alternates between open and closed states. Activated by low cytoplasmic Mg(2+) levels. Inactive when cytoplasmic Mg(2+) levels are high.</text>
</comment>
<evidence type="ECO:0000256" key="3">
    <source>
        <dbReference type="ARBA" id="ARBA00022448"/>
    </source>
</evidence>
<keyword evidence="6" id="KW-0460">Magnesium</keyword>
<dbReference type="FunFam" id="1.20.58.340:FF:000004">
    <property type="entry name" value="Magnesium transport protein CorA"/>
    <property type="match status" value="1"/>
</dbReference>
<name>A0A1H9TMW4_BUTFI</name>
<reference evidence="13 14" key="1">
    <citation type="submission" date="2016-10" db="EMBL/GenBank/DDBJ databases">
        <authorList>
            <person name="de Groot N.N."/>
        </authorList>
    </citation>
    <scope>NUCLEOTIDE SEQUENCE [LARGE SCALE GENOMIC DNA]</scope>
    <source>
        <strain evidence="13 14">AR40</strain>
    </source>
</reference>
<dbReference type="GO" id="GO:0000287">
    <property type="term" value="F:magnesium ion binding"/>
    <property type="evidence" value="ECO:0007669"/>
    <property type="project" value="TreeGrafter"/>
</dbReference>
<keyword evidence="8" id="KW-0406">Ion transport</keyword>
<dbReference type="SUPFAM" id="SSF143865">
    <property type="entry name" value="CorA soluble domain-like"/>
    <property type="match status" value="1"/>
</dbReference>
<comment type="catalytic activity">
    <reaction evidence="10">
        <text>Mg(2+)(in) = Mg(2+)(out)</text>
        <dbReference type="Rhea" id="RHEA:29827"/>
        <dbReference type="ChEBI" id="CHEBI:18420"/>
    </reaction>
</comment>
<dbReference type="PANTHER" id="PTHR46494">
    <property type="entry name" value="CORA FAMILY METAL ION TRANSPORTER (EUROFUNG)"/>
    <property type="match status" value="1"/>
</dbReference>
<keyword evidence="5 12" id="KW-0812">Transmembrane</keyword>
<organism evidence="13 14">
    <name type="scientific">Butyrivibrio fibrisolvens</name>
    <dbReference type="NCBI Taxonomy" id="831"/>
    <lineage>
        <taxon>Bacteria</taxon>
        <taxon>Bacillati</taxon>
        <taxon>Bacillota</taxon>
        <taxon>Clostridia</taxon>
        <taxon>Lachnospirales</taxon>
        <taxon>Lachnospiraceae</taxon>
        <taxon>Butyrivibrio</taxon>
    </lineage>
</organism>
<dbReference type="Gene3D" id="1.20.58.340">
    <property type="entry name" value="Magnesium transport protein CorA, transmembrane region"/>
    <property type="match status" value="2"/>
</dbReference>
<accession>A0A1H9TMW4</accession>
<comment type="similarity">
    <text evidence="2">Belongs to the CorA metal ion transporter (MIT) (TC 1.A.35) family.</text>
</comment>
<evidence type="ECO:0000256" key="11">
    <source>
        <dbReference type="ARBA" id="ARBA00045497"/>
    </source>
</evidence>
<dbReference type="GO" id="GO:0015087">
    <property type="term" value="F:cobalt ion transmembrane transporter activity"/>
    <property type="evidence" value="ECO:0007669"/>
    <property type="project" value="TreeGrafter"/>
</dbReference>